<feature type="transmembrane region" description="Helical" evidence="3">
    <location>
        <begin position="138"/>
        <end position="159"/>
    </location>
</feature>
<feature type="transmembrane region" description="Helical" evidence="3">
    <location>
        <begin position="209"/>
        <end position="237"/>
    </location>
</feature>
<dbReference type="Pfam" id="PF01066">
    <property type="entry name" value="CDP-OH_P_transf"/>
    <property type="match status" value="1"/>
</dbReference>
<keyword evidence="3" id="KW-1133">Transmembrane helix</keyword>
<keyword evidence="3" id="KW-0472">Membrane</keyword>
<protein>
    <submittedName>
        <fullName evidence="4">Phosphatidylserine synthase</fullName>
    </submittedName>
</protein>
<dbReference type="GO" id="GO:0016020">
    <property type="term" value="C:membrane"/>
    <property type="evidence" value="ECO:0007669"/>
    <property type="project" value="InterPro"/>
</dbReference>
<comment type="similarity">
    <text evidence="2">Belongs to the CDP-alcohol phosphatidyltransferase class-I family.</text>
</comment>
<feature type="transmembrane region" description="Helical" evidence="3">
    <location>
        <begin position="66"/>
        <end position="88"/>
    </location>
</feature>
<feature type="transmembrane region" description="Helical" evidence="3">
    <location>
        <begin position="108"/>
        <end position="126"/>
    </location>
</feature>
<dbReference type="Gene3D" id="1.20.120.1760">
    <property type="match status" value="1"/>
</dbReference>
<reference evidence="4" key="1">
    <citation type="journal article" date="2014" name="Int. J. Syst. Evol. Microbiol.">
        <title>Complete genome sequence of Corynebacterium casei LMG S-19264T (=DSM 44701T), isolated from a smear-ripened cheese.</title>
        <authorList>
            <consortium name="US DOE Joint Genome Institute (JGI-PGF)"/>
            <person name="Walter F."/>
            <person name="Albersmeier A."/>
            <person name="Kalinowski J."/>
            <person name="Ruckert C."/>
        </authorList>
    </citation>
    <scope>NUCLEOTIDE SEQUENCE</scope>
    <source>
        <strain evidence="4">CGMCC 1.12924</strain>
    </source>
</reference>
<dbReference type="PROSITE" id="PS51257">
    <property type="entry name" value="PROKAR_LIPOPROTEIN"/>
    <property type="match status" value="1"/>
</dbReference>
<dbReference type="InterPro" id="IPR043130">
    <property type="entry name" value="CDP-OH_PTrfase_TM_dom"/>
</dbReference>
<dbReference type="InterPro" id="IPR000462">
    <property type="entry name" value="CDP-OH_P_trans"/>
</dbReference>
<keyword evidence="1 2" id="KW-0808">Transferase</keyword>
<comment type="caution">
    <text evidence="4">The sequence shown here is derived from an EMBL/GenBank/DDBJ whole genome shotgun (WGS) entry which is preliminary data.</text>
</comment>
<feature type="transmembrane region" description="Helical" evidence="3">
    <location>
        <begin position="31"/>
        <end position="54"/>
    </location>
</feature>
<dbReference type="AlphaFoldDB" id="A0A8J2V8A4"/>
<feature type="transmembrane region" description="Helical" evidence="3">
    <location>
        <begin position="7"/>
        <end position="25"/>
    </location>
</feature>
<evidence type="ECO:0000313" key="4">
    <source>
        <dbReference type="EMBL" id="GGD84156.1"/>
    </source>
</evidence>
<dbReference type="GO" id="GO:0016780">
    <property type="term" value="F:phosphotransferase activity, for other substituted phosphate groups"/>
    <property type="evidence" value="ECO:0007669"/>
    <property type="project" value="InterPro"/>
</dbReference>
<evidence type="ECO:0000256" key="1">
    <source>
        <dbReference type="ARBA" id="ARBA00022679"/>
    </source>
</evidence>
<dbReference type="Proteomes" id="UP000652231">
    <property type="component" value="Unassembled WGS sequence"/>
</dbReference>
<dbReference type="InterPro" id="IPR048254">
    <property type="entry name" value="CDP_ALCOHOL_P_TRANSF_CS"/>
</dbReference>
<keyword evidence="3" id="KW-0812">Transmembrane</keyword>
<name>A0A8J2V8A4_9FLAO</name>
<evidence type="ECO:0000256" key="3">
    <source>
        <dbReference type="SAM" id="Phobius"/>
    </source>
</evidence>
<proteinExistence type="inferred from homology"/>
<feature type="transmembrane region" description="Helical" evidence="3">
    <location>
        <begin position="165"/>
        <end position="188"/>
    </location>
</feature>
<sequence length="247" mass="27222">MLRFIPNFITLLNLLFGCIAVVFAIQGNLPLAAGFVILGIFFDFFDGLAARALGIQSELGKQLDSLADVVTSGLVPGIIMMQLIHMACLESTPSNLWEGSSVNLTTDAFLPLLGLLITLGSAYRLAKFNIDERQTNTFIGLPTPANALWVISLPLILIYQPSDLAFDILLNPVVLIALTFLSTFLLNAPLKLFSLKFKTRSFKANSERYVFLIVSIALLIAFWFVAIPLIILLYLILSLISNKRERA</sequence>
<dbReference type="GO" id="GO:0008654">
    <property type="term" value="P:phospholipid biosynthetic process"/>
    <property type="evidence" value="ECO:0007669"/>
    <property type="project" value="InterPro"/>
</dbReference>
<dbReference type="EMBL" id="BMGK01000002">
    <property type="protein sequence ID" value="GGD84156.1"/>
    <property type="molecule type" value="Genomic_DNA"/>
</dbReference>
<accession>A0A8J2V8A4</accession>
<dbReference type="RefSeq" id="WP_188439209.1">
    <property type="nucleotide sequence ID" value="NZ_BMGK01000002.1"/>
</dbReference>
<dbReference type="PROSITE" id="PS00379">
    <property type="entry name" value="CDP_ALCOHOL_P_TRANSF"/>
    <property type="match status" value="1"/>
</dbReference>
<gene>
    <name evidence="4" type="primary">pssA</name>
    <name evidence="4" type="ORF">GCM10011312_05200</name>
</gene>
<organism evidence="4 5">
    <name type="scientific">Planktosalinus lacus</name>
    <dbReference type="NCBI Taxonomy" id="1526573"/>
    <lineage>
        <taxon>Bacteria</taxon>
        <taxon>Pseudomonadati</taxon>
        <taxon>Bacteroidota</taxon>
        <taxon>Flavobacteriia</taxon>
        <taxon>Flavobacteriales</taxon>
        <taxon>Flavobacteriaceae</taxon>
        <taxon>Planktosalinus</taxon>
    </lineage>
</organism>
<evidence type="ECO:0000313" key="5">
    <source>
        <dbReference type="Proteomes" id="UP000652231"/>
    </source>
</evidence>
<evidence type="ECO:0000256" key="2">
    <source>
        <dbReference type="RuleBase" id="RU003750"/>
    </source>
</evidence>
<reference evidence="4" key="2">
    <citation type="submission" date="2020-09" db="EMBL/GenBank/DDBJ databases">
        <authorList>
            <person name="Sun Q."/>
            <person name="Zhou Y."/>
        </authorList>
    </citation>
    <scope>NUCLEOTIDE SEQUENCE</scope>
    <source>
        <strain evidence="4">CGMCC 1.12924</strain>
    </source>
</reference>
<keyword evidence="5" id="KW-1185">Reference proteome</keyword>